<dbReference type="AlphaFoldDB" id="A0A2W7SB67"/>
<evidence type="ECO:0000313" key="3">
    <source>
        <dbReference type="Proteomes" id="UP000249720"/>
    </source>
</evidence>
<proteinExistence type="predicted"/>
<feature type="transmembrane region" description="Helical" evidence="1">
    <location>
        <begin position="188"/>
        <end position="208"/>
    </location>
</feature>
<organism evidence="2 3">
    <name type="scientific">Hydrotalea sandarakina</name>
    <dbReference type="NCBI Taxonomy" id="1004304"/>
    <lineage>
        <taxon>Bacteria</taxon>
        <taxon>Pseudomonadati</taxon>
        <taxon>Bacteroidota</taxon>
        <taxon>Chitinophagia</taxon>
        <taxon>Chitinophagales</taxon>
        <taxon>Chitinophagaceae</taxon>
        <taxon>Hydrotalea</taxon>
    </lineage>
</organism>
<gene>
    <name evidence="2" type="ORF">LX80_02664</name>
</gene>
<name>A0A2W7SB67_9BACT</name>
<dbReference type="RefSeq" id="WP_146250533.1">
    <property type="nucleotide sequence ID" value="NZ_QKZV01000011.1"/>
</dbReference>
<keyword evidence="1" id="KW-0812">Transmembrane</keyword>
<evidence type="ECO:0000256" key="1">
    <source>
        <dbReference type="SAM" id="Phobius"/>
    </source>
</evidence>
<comment type="caution">
    <text evidence="2">The sequence shown here is derived from an EMBL/GenBank/DDBJ whole genome shotgun (WGS) entry which is preliminary data.</text>
</comment>
<sequence length="214" mass="24829">MTAQAHEILFLNGYETSMAAEPLNQYLQNRNDITFSPQSSTCWRGYYGQWKIEENKLFLIGLEAYIIGDTETKVGLNYLFPGQKEVFANWFNGEIRIPQGKMLEYVHRGYASLYERDLFLVFENGILINQYEVDNKEEYQDRLIKRLSLTKESNNKKKKRNIVISILAIILIGICIGIYYLIMWGSVISYVISTILGIGLIFLIFLVIKITLKK</sequence>
<dbReference type="OrthoDB" id="1438245at2"/>
<protein>
    <submittedName>
        <fullName evidence="2">Uncharacterized protein</fullName>
    </submittedName>
</protein>
<keyword evidence="1" id="KW-1133">Transmembrane helix</keyword>
<feature type="transmembrane region" description="Helical" evidence="1">
    <location>
        <begin position="162"/>
        <end position="182"/>
    </location>
</feature>
<keyword evidence="1" id="KW-0472">Membrane</keyword>
<reference evidence="2 3" key="1">
    <citation type="submission" date="2018-06" db="EMBL/GenBank/DDBJ databases">
        <title>Genomic Encyclopedia of Archaeal and Bacterial Type Strains, Phase II (KMG-II): from individual species to whole genera.</title>
        <authorList>
            <person name="Goeker M."/>
        </authorList>
    </citation>
    <scope>NUCLEOTIDE SEQUENCE [LARGE SCALE GENOMIC DNA]</scope>
    <source>
        <strain evidence="2 3">DSM 23241</strain>
    </source>
</reference>
<keyword evidence="3" id="KW-1185">Reference proteome</keyword>
<evidence type="ECO:0000313" key="2">
    <source>
        <dbReference type="EMBL" id="PZX60095.1"/>
    </source>
</evidence>
<accession>A0A2W7SB67</accession>
<dbReference type="EMBL" id="QKZV01000011">
    <property type="protein sequence ID" value="PZX60095.1"/>
    <property type="molecule type" value="Genomic_DNA"/>
</dbReference>
<dbReference type="Proteomes" id="UP000249720">
    <property type="component" value="Unassembled WGS sequence"/>
</dbReference>